<dbReference type="Pfam" id="PF10011">
    <property type="entry name" value="DUF2254"/>
    <property type="match status" value="1"/>
</dbReference>
<proteinExistence type="predicted"/>
<dbReference type="EMBL" id="JBHEZX010000008">
    <property type="protein sequence ID" value="MFC1411429.1"/>
    <property type="molecule type" value="Genomic_DNA"/>
</dbReference>
<organism evidence="1 2">
    <name type="scientific">Streptacidiphilus alkalitolerans</name>
    <dbReference type="NCBI Taxonomy" id="3342712"/>
    <lineage>
        <taxon>Bacteria</taxon>
        <taxon>Bacillati</taxon>
        <taxon>Actinomycetota</taxon>
        <taxon>Actinomycetes</taxon>
        <taxon>Kitasatosporales</taxon>
        <taxon>Streptomycetaceae</taxon>
        <taxon>Streptacidiphilus</taxon>
    </lineage>
</organism>
<keyword evidence="2" id="KW-1185">Reference proteome</keyword>
<protein>
    <submittedName>
        <fullName evidence="1">DUF2254 domain-containing protein</fullName>
    </submittedName>
</protein>
<dbReference type="Proteomes" id="UP001592582">
    <property type="component" value="Unassembled WGS sequence"/>
</dbReference>
<gene>
    <name evidence="1" type="ORF">ACEZDG_19375</name>
</gene>
<dbReference type="InterPro" id="IPR018723">
    <property type="entry name" value="DUF2254_membrane"/>
</dbReference>
<sequence>MIPVPGARWRGTRRRLRQRRPWTLPVILLAAACVLSWAMPALDRTLHQAEQEYGEKIFPLLDAGSMATLLGSIAGSMITLTGLVFTAITLAMQFGATQLSLRVVPMLQQDRVMRWAMGTFMATFLYSLLIAIRLAVRQEDYRPVLSTLFALGLTIVSACLFFALVARVVLVLNSSALLRWVGERGSRAVRRLAPVPTLPLPEADPEAAEIVLDRAPRTGQVLLAWNEPRLRRLAERWGVGLELCAHSGDFVALRSTVFLVHGAAGARSAVSERRLLDCLLFAECYSPEADPAGALRTLVDIALKALSPAINDPARAVQALDHIEDLLVLLIPAAPSGAGMSGDALLRYPVRTWADYVCVGTDEIRHFAADSIQVQRRLRALFERLAWLCSPEQSAALRVRLDTMDAHAGTHWSQPLDRRLARRPDAQGLGSEAGTDLG</sequence>
<name>A0ABV6VCH4_9ACTN</name>
<comment type="caution">
    <text evidence="1">The sequence shown here is derived from an EMBL/GenBank/DDBJ whole genome shotgun (WGS) entry which is preliminary data.</text>
</comment>
<evidence type="ECO:0000313" key="1">
    <source>
        <dbReference type="EMBL" id="MFC1411429.1"/>
    </source>
</evidence>
<reference evidence="1 2" key="1">
    <citation type="submission" date="2024-09" db="EMBL/GenBank/DDBJ databases">
        <authorList>
            <person name="Lee S.D."/>
        </authorList>
    </citation>
    <scope>NUCLEOTIDE SEQUENCE [LARGE SCALE GENOMIC DNA]</scope>
    <source>
        <strain evidence="1 2">N1-1</strain>
    </source>
</reference>
<evidence type="ECO:0000313" key="2">
    <source>
        <dbReference type="Proteomes" id="UP001592582"/>
    </source>
</evidence>
<accession>A0ABV6VCH4</accession>